<dbReference type="GO" id="GO:0008270">
    <property type="term" value="F:zinc ion binding"/>
    <property type="evidence" value="ECO:0007669"/>
    <property type="project" value="UniProtKB-KW"/>
</dbReference>
<dbReference type="GO" id="GO:0061630">
    <property type="term" value="F:ubiquitin protein ligase activity"/>
    <property type="evidence" value="ECO:0007669"/>
    <property type="project" value="TreeGrafter"/>
</dbReference>
<keyword evidence="1" id="KW-0677">Repeat</keyword>
<dbReference type="PANTHER" id="PTHR24104">
    <property type="entry name" value="E3 UBIQUITIN-PROTEIN LIGASE NHLRC1-RELATED"/>
    <property type="match status" value="1"/>
</dbReference>
<name>A0A1S3JB69_LINAN</name>
<evidence type="ECO:0000256" key="1">
    <source>
        <dbReference type="ARBA" id="ARBA00022737"/>
    </source>
</evidence>
<proteinExistence type="predicted"/>
<dbReference type="InParanoid" id="A0A1S3JB69"/>
<dbReference type="InterPro" id="IPR001258">
    <property type="entry name" value="NHL_repeat"/>
</dbReference>
<dbReference type="OrthoDB" id="6123847at2759"/>
<dbReference type="CDD" id="cd05819">
    <property type="entry name" value="NHL"/>
    <property type="match status" value="1"/>
</dbReference>
<dbReference type="InterPro" id="IPR050952">
    <property type="entry name" value="TRIM-NHL_E3_ligases"/>
</dbReference>
<sequence>QQETDIIKEVRRISGQLTSEAKAHAAAYMKSLKDEKDNLELQKVSIHGTCEFAKQLVQYGSHTEVNVPDPRGVTVLSDDRLVVTCDDGCRVYSSPGKHVQTFGQGYKSNPQGVTVDNNGHILVCDKNNKCICVYDAVQYNLINKIGVPMCEDPRYIAVLPCRDTIVVSDYAGHCVYGVTPQSDVVFKYGTSGKSGLGDGYLDQPTGVCTDSLGHIFIADPGNNRVVVLTSDGQLLRCIVGREQVSKPRCVTTDNKGQLVVGELKGQVKTFRYVH</sequence>
<protein>
    <submittedName>
        <fullName evidence="4">Tripartite motif-containing protein 2</fullName>
    </submittedName>
</protein>
<dbReference type="RefSeq" id="XP_013407647.1">
    <property type="nucleotide sequence ID" value="XM_013552193.1"/>
</dbReference>
<keyword evidence="3" id="KW-1185">Reference proteome</keyword>
<dbReference type="KEGG" id="lak:106171740"/>
<dbReference type="PANTHER" id="PTHR24104:SF25">
    <property type="entry name" value="PROTEIN LIN-41"/>
    <property type="match status" value="1"/>
</dbReference>
<evidence type="ECO:0000313" key="3">
    <source>
        <dbReference type="Proteomes" id="UP000085678"/>
    </source>
</evidence>
<dbReference type="InterPro" id="IPR011042">
    <property type="entry name" value="6-blade_b-propeller_TolB-like"/>
</dbReference>
<dbReference type="Pfam" id="PF01436">
    <property type="entry name" value="NHL"/>
    <property type="match status" value="2"/>
</dbReference>
<dbReference type="STRING" id="7574.A0A1S3JB69"/>
<dbReference type="GeneID" id="106171740"/>
<gene>
    <name evidence="4" type="primary">LOC106171740</name>
</gene>
<dbReference type="Proteomes" id="UP000085678">
    <property type="component" value="Unplaced"/>
</dbReference>
<dbReference type="AlphaFoldDB" id="A0A1S3JB69"/>
<dbReference type="GO" id="GO:0043161">
    <property type="term" value="P:proteasome-mediated ubiquitin-dependent protein catabolic process"/>
    <property type="evidence" value="ECO:0007669"/>
    <property type="project" value="TreeGrafter"/>
</dbReference>
<feature type="repeat" description="NHL" evidence="2">
    <location>
        <begin position="96"/>
        <end position="137"/>
    </location>
</feature>
<evidence type="ECO:0000313" key="4">
    <source>
        <dbReference type="RefSeq" id="XP_013407647.1"/>
    </source>
</evidence>
<evidence type="ECO:0000256" key="2">
    <source>
        <dbReference type="PROSITE-ProRule" id="PRU00504"/>
    </source>
</evidence>
<accession>A0A1S3JB69</accession>
<reference evidence="4" key="1">
    <citation type="submission" date="2025-08" db="UniProtKB">
        <authorList>
            <consortium name="RefSeq"/>
        </authorList>
    </citation>
    <scope>IDENTIFICATION</scope>
    <source>
        <tissue evidence="4">Gonads</tissue>
    </source>
</reference>
<organism evidence="3 4">
    <name type="scientific">Lingula anatina</name>
    <name type="common">Brachiopod</name>
    <name type="synonym">Lingula unguis</name>
    <dbReference type="NCBI Taxonomy" id="7574"/>
    <lineage>
        <taxon>Eukaryota</taxon>
        <taxon>Metazoa</taxon>
        <taxon>Spiralia</taxon>
        <taxon>Lophotrochozoa</taxon>
        <taxon>Brachiopoda</taxon>
        <taxon>Linguliformea</taxon>
        <taxon>Lingulata</taxon>
        <taxon>Lingulida</taxon>
        <taxon>Linguloidea</taxon>
        <taxon>Lingulidae</taxon>
        <taxon>Lingula</taxon>
    </lineage>
</organism>
<dbReference type="Gene3D" id="2.120.10.30">
    <property type="entry name" value="TolB, C-terminal domain"/>
    <property type="match status" value="1"/>
</dbReference>
<feature type="repeat" description="NHL" evidence="2">
    <location>
        <begin position="192"/>
        <end position="231"/>
    </location>
</feature>
<dbReference type="PROSITE" id="PS51125">
    <property type="entry name" value="NHL"/>
    <property type="match status" value="2"/>
</dbReference>
<dbReference type="GO" id="GO:0000209">
    <property type="term" value="P:protein polyubiquitination"/>
    <property type="evidence" value="ECO:0007669"/>
    <property type="project" value="TreeGrafter"/>
</dbReference>
<feature type="non-terminal residue" evidence="4">
    <location>
        <position position="1"/>
    </location>
</feature>
<dbReference type="SUPFAM" id="SSF101898">
    <property type="entry name" value="NHL repeat"/>
    <property type="match status" value="1"/>
</dbReference>